<dbReference type="NCBIfam" id="TIGR00745">
    <property type="entry name" value="apbA_panE"/>
    <property type="match status" value="1"/>
</dbReference>
<comment type="catalytic activity">
    <reaction evidence="10 11">
        <text>(R)-pantoate + NADP(+) = 2-dehydropantoate + NADPH + H(+)</text>
        <dbReference type="Rhea" id="RHEA:16233"/>
        <dbReference type="ChEBI" id="CHEBI:11561"/>
        <dbReference type="ChEBI" id="CHEBI:15378"/>
        <dbReference type="ChEBI" id="CHEBI:15980"/>
        <dbReference type="ChEBI" id="CHEBI:57783"/>
        <dbReference type="ChEBI" id="CHEBI:58349"/>
        <dbReference type="EC" id="1.1.1.169"/>
    </reaction>
</comment>
<dbReference type="Pfam" id="PF08546">
    <property type="entry name" value="ApbA_C"/>
    <property type="match status" value="1"/>
</dbReference>
<dbReference type="RefSeq" id="WP_126292880.1">
    <property type="nucleotide sequence ID" value="NZ_CP155468.1"/>
</dbReference>
<dbReference type="PANTHER" id="PTHR43765">
    <property type="entry name" value="2-DEHYDROPANTOATE 2-REDUCTASE-RELATED"/>
    <property type="match status" value="1"/>
</dbReference>
<evidence type="ECO:0000256" key="4">
    <source>
        <dbReference type="ARBA" id="ARBA00013014"/>
    </source>
</evidence>
<dbReference type="Pfam" id="PF02558">
    <property type="entry name" value="ApbA"/>
    <property type="match status" value="1"/>
</dbReference>
<reference evidence="14 15" key="1">
    <citation type="submission" date="2018-12" db="EMBL/GenBank/DDBJ databases">
        <authorList>
            <person name="Yu L."/>
        </authorList>
    </citation>
    <scope>NUCLEOTIDE SEQUENCE [LARGE SCALE GENOMIC DNA]</scope>
    <source>
        <strain evidence="14 15">S5H2222</strain>
    </source>
</reference>
<dbReference type="EMBL" id="RXNR01000006">
    <property type="protein sequence ID" value="RTQ95402.1"/>
    <property type="molecule type" value="Genomic_DNA"/>
</dbReference>
<dbReference type="InterPro" id="IPR013752">
    <property type="entry name" value="KPA_reductase"/>
</dbReference>
<evidence type="ECO:0000256" key="2">
    <source>
        <dbReference type="ARBA" id="ARBA00004994"/>
    </source>
</evidence>
<dbReference type="InterPro" id="IPR036291">
    <property type="entry name" value="NAD(P)-bd_dom_sf"/>
</dbReference>
<evidence type="ECO:0000256" key="11">
    <source>
        <dbReference type="RuleBase" id="RU362068"/>
    </source>
</evidence>
<evidence type="ECO:0000259" key="13">
    <source>
        <dbReference type="Pfam" id="PF08546"/>
    </source>
</evidence>
<proteinExistence type="inferred from homology"/>
<evidence type="ECO:0000256" key="9">
    <source>
        <dbReference type="ARBA" id="ARBA00032024"/>
    </source>
</evidence>
<dbReference type="UniPathway" id="UPA00028">
    <property type="reaction ID" value="UER00004"/>
</dbReference>
<dbReference type="PANTHER" id="PTHR43765:SF2">
    <property type="entry name" value="2-DEHYDROPANTOATE 2-REDUCTASE"/>
    <property type="match status" value="1"/>
</dbReference>
<dbReference type="InterPro" id="IPR013328">
    <property type="entry name" value="6PGD_dom2"/>
</dbReference>
<comment type="caution">
    <text evidence="14">The sequence shown here is derived from an EMBL/GenBank/DDBJ whole genome shotgun (WGS) entry which is preliminary data.</text>
</comment>
<dbReference type="GO" id="GO:0008677">
    <property type="term" value="F:2-dehydropantoate 2-reductase activity"/>
    <property type="evidence" value="ECO:0007669"/>
    <property type="project" value="UniProtKB-EC"/>
</dbReference>
<keyword evidence="15" id="KW-1185">Reference proteome</keyword>
<dbReference type="EC" id="1.1.1.169" evidence="4 11"/>
<evidence type="ECO:0000259" key="12">
    <source>
        <dbReference type="Pfam" id="PF02558"/>
    </source>
</evidence>
<name>A0A431UWB1_9BACI</name>
<dbReference type="AlphaFoldDB" id="A0A431UWB1"/>
<dbReference type="GO" id="GO:0015940">
    <property type="term" value="P:pantothenate biosynthetic process"/>
    <property type="evidence" value="ECO:0007669"/>
    <property type="project" value="UniProtKB-UniPathway"/>
</dbReference>
<dbReference type="InterPro" id="IPR003710">
    <property type="entry name" value="ApbA"/>
</dbReference>
<evidence type="ECO:0000256" key="1">
    <source>
        <dbReference type="ARBA" id="ARBA00002919"/>
    </source>
</evidence>
<evidence type="ECO:0000313" key="14">
    <source>
        <dbReference type="EMBL" id="RTQ95402.1"/>
    </source>
</evidence>
<dbReference type="InterPro" id="IPR050838">
    <property type="entry name" value="Ketopantoate_reductase"/>
</dbReference>
<evidence type="ECO:0000256" key="3">
    <source>
        <dbReference type="ARBA" id="ARBA00007870"/>
    </source>
</evidence>
<dbReference type="SUPFAM" id="SSF51735">
    <property type="entry name" value="NAD(P)-binding Rossmann-fold domains"/>
    <property type="match status" value="1"/>
</dbReference>
<feature type="domain" description="Ketopantoate reductase N-terminal" evidence="12">
    <location>
        <begin position="3"/>
        <end position="146"/>
    </location>
</feature>
<dbReference type="InterPro" id="IPR008927">
    <property type="entry name" value="6-PGluconate_DH-like_C_sf"/>
</dbReference>
<dbReference type="Gene3D" id="1.10.1040.10">
    <property type="entry name" value="N-(1-d-carboxylethyl)-l-norvaline Dehydrogenase, domain 2"/>
    <property type="match status" value="1"/>
</dbReference>
<comment type="function">
    <text evidence="1 11">Catalyzes the NADPH-dependent reduction of ketopantoate into pantoic acid.</text>
</comment>
<evidence type="ECO:0000256" key="8">
    <source>
        <dbReference type="ARBA" id="ARBA00023002"/>
    </source>
</evidence>
<protein>
    <recommendedName>
        <fullName evidence="5 11">2-dehydropantoate 2-reductase</fullName>
        <ecNumber evidence="4 11">1.1.1.169</ecNumber>
    </recommendedName>
    <alternativeName>
        <fullName evidence="9 11">Ketopantoate reductase</fullName>
    </alternativeName>
</protein>
<gene>
    <name evidence="14" type="ORF">EKG35_03200</name>
</gene>
<keyword evidence="8 11" id="KW-0560">Oxidoreductase</keyword>
<dbReference type="InterPro" id="IPR013332">
    <property type="entry name" value="KPR_N"/>
</dbReference>
<sequence>MRITIIGAGSVGMLIASFLAEQNINVTLIVRRKEQALEIQKFGLIRKNLDGSFYTAKIQVETDFSSIKEDSLVIVAVKYGQLKPLYKTLKTLNIESPLLFLQNGLAHFQEALRLPQKTIAFGACQFGAEKESDHIVVHRGQGVLKLAVEKGQKELFKKLASTLDGKIQLVMEEDAEQMLFEKALLNCFINPITAIVQMKNGQLIENQYTYQLLLNLYDELMEAFPEKREDFQFEDVKNLCIKTAANTSSMLSDRLQMRPTEAETIIGEVIQRAAKREKPLPTLTTLYHLLLAIESGEKM</sequence>
<dbReference type="SUPFAM" id="SSF48179">
    <property type="entry name" value="6-phosphogluconate dehydrogenase C-terminal domain-like"/>
    <property type="match status" value="1"/>
</dbReference>
<comment type="pathway">
    <text evidence="2 11">Cofactor biosynthesis; (R)-pantothenate biosynthesis; (R)-pantoate from 3-methyl-2-oxobutanoate: step 2/2.</text>
</comment>
<keyword evidence="7 11" id="KW-0521">NADP</keyword>
<dbReference type="OrthoDB" id="9800163at2"/>
<evidence type="ECO:0000256" key="10">
    <source>
        <dbReference type="ARBA" id="ARBA00048793"/>
    </source>
</evidence>
<dbReference type="Gene3D" id="3.40.50.720">
    <property type="entry name" value="NAD(P)-binding Rossmann-like Domain"/>
    <property type="match status" value="1"/>
</dbReference>
<dbReference type="Proteomes" id="UP000276349">
    <property type="component" value="Unassembled WGS sequence"/>
</dbReference>
<dbReference type="GO" id="GO:0050661">
    <property type="term" value="F:NADP binding"/>
    <property type="evidence" value="ECO:0007669"/>
    <property type="project" value="TreeGrafter"/>
</dbReference>
<keyword evidence="6 11" id="KW-0566">Pantothenate biosynthesis</keyword>
<dbReference type="GO" id="GO:0005737">
    <property type="term" value="C:cytoplasm"/>
    <property type="evidence" value="ECO:0007669"/>
    <property type="project" value="TreeGrafter"/>
</dbReference>
<evidence type="ECO:0000256" key="5">
    <source>
        <dbReference type="ARBA" id="ARBA00019465"/>
    </source>
</evidence>
<evidence type="ECO:0000313" key="15">
    <source>
        <dbReference type="Proteomes" id="UP000276349"/>
    </source>
</evidence>
<feature type="domain" description="Ketopantoate reductase C-terminal" evidence="13">
    <location>
        <begin position="175"/>
        <end position="294"/>
    </location>
</feature>
<evidence type="ECO:0000256" key="7">
    <source>
        <dbReference type="ARBA" id="ARBA00022857"/>
    </source>
</evidence>
<comment type="similarity">
    <text evidence="3 11">Belongs to the ketopantoate reductase family.</text>
</comment>
<evidence type="ECO:0000256" key="6">
    <source>
        <dbReference type="ARBA" id="ARBA00022655"/>
    </source>
</evidence>
<organism evidence="14 15">
    <name type="scientific">Lysinibacillus telephonicus</name>
    <dbReference type="NCBI Taxonomy" id="1714840"/>
    <lineage>
        <taxon>Bacteria</taxon>
        <taxon>Bacillati</taxon>
        <taxon>Bacillota</taxon>
        <taxon>Bacilli</taxon>
        <taxon>Bacillales</taxon>
        <taxon>Bacillaceae</taxon>
        <taxon>Lysinibacillus</taxon>
    </lineage>
</organism>
<accession>A0A431UWB1</accession>